<dbReference type="RefSeq" id="WP_218122624.1">
    <property type="nucleotide sequence ID" value="NZ_FNCY01000002.1"/>
</dbReference>
<feature type="transmembrane region" description="Helical" evidence="1">
    <location>
        <begin position="110"/>
        <end position="129"/>
    </location>
</feature>
<accession>A0A1G7XZ95</accession>
<reference evidence="2 3" key="1">
    <citation type="submission" date="2016-10" db="EMBL/GenBank/DDBJ databases">
        <authorList>
            <person name="de Groot N.N."/>
        </authorList>
    </citation>
    <scope>NUCLEOTIDE SEQUENCE [LARGE SCALE GENOMIC DNA]</scope>
    <source>
        <strain evidence="2 3">DSM 5885</strain>
    </source>
</reference>
<keyword evidence="1" id="KW-1133">Transmembrane helix</keyword>
<sequence length="144" mass="15737">MELHVNDISHVIQLSVAPVFLLTSIATMINAMNTRLGRIVDRRRKVLEQRRGENPAIDEECDLELRTLSLRAHLSYLGIFFAVLSALLICLVMIGAFLGALISVDLSKGVAIVFILALCAVIAALGLFLREVYLGVSVGTHVTH</sequence>
<evidence type="ECO:0008006" key="4">
    <source>
        <dbReference type="Google" id="ProtNLM"/>
    </source>
</evidence>
<dbReference type="AlphaFoldDB" id="A0A1G7XZ95"/>
<evidence type="ECO:0000256" key="1">
    <source>
        <dbReference type="SAM" id="Phobius"/>
    </source>
</evidence>
<gene>
    <name evidence="2" type="ORF">SAMN05660652_00846</name>
</gene>
<name>A0A1G7XZ95_9RHOO</name>
<organism evidence="2 3">
    <name type="scientific">Propionivibrio dicarboxylicus</name>
    <dbReference type="NCBI Taxonomy" id="83767"/>
    <lineage>
        <taxon>Bacteria</taxon>
        <taxon>Pseudomonadati</taxon>
        <taxon>Pseudomonadota</taxon>
        <taxon>Betaproteobacteria</taxon>
        <taxon>Rhodocyclales</taxon>
        <taxon>Rhodocyclaceae</taxon>
        <taxon>Propionivibrio</taxon>
    </lineage>
</organism>
<keyword evidence="1" id="KW-0472">Membrane</keyword>
<dbReference type="STRING" id="83767.SAMN05660652_00846"/>
<dbReference type="Proteomes" id="UP000198607">
    <property type="component" value="Unassembled WGS sequence"/>
</dbReference>
<protein>
    <recommendedName>
        <fullName evidence="4">DUF2721 domain-containing protein</fullName>
    </recommendedName>
</protein>
<keyword evidence="3" id="KW-1185">Reference proteome</keyword>
<dbReference type="EMBL" id="FNCY01000002">
    <property type="protein sequence ID" value="SDG89542.1"/>
    <property type="molecule type" value="Genomic_DNA"/>
</dbReference>
<feature type="transmembrane region" description="Helical" evidence="1">
    <location>
        <begin position="76"/>
        <end position="104"/>
    </location>
</feature>
<dbReference type="Pfam" id="PF11026">
    <property type="entry name" value="DUF2721"/>
    <property type="match status" value="1"/>
</dbReference>
<keyword evidence="1" id="KW-0812">Transmembrane</keyword>
<dbReference type="InterPro" id="IPR021279">
    <property type="entry name" value="DUF2721"/>
</dbReference>
<feature type="transmembrane region" description="Helical" evidence="1">
    <location>
        <begin position="12"/>
        <end position="33"/>
    </location>
</feature>
<proteinExistence type="predicted"/>
<evidence type="ECO:0000313" key="3">
    <source>
        <dbReference type="Proteomes" id="UP000198607"/>
    </source>
</evidence>
<evidence type="ECO:0000313" key="2">
    <source>
        <dbReference type="EMBL" id="SDG89542.1"/>
    </source>
</evidence>